<dbReference type="GO" id="GO:0051539">
    <property type="term" value="F:4 iron, 4 sulfur cluster binding"/>
    <property type="evidence" value="ECO:0007669"/>
    <property type="project" value="UniProtKB-KW"/>
</dbReference>
<dbReference type="GO" id="GO:0046872">
    <property type="term" value="F:metal ion binding"/>
    <property type="evidence" value="ECO:0007669"/>
    <property type="project" value="UniProtKB-KW"/>
</dbReference>
<evidence type="ECO:0000256" key="7">
    <source>
        <dbReference type="ARBA" id="ARBA00023014"/>
    </source>
</evidence>
<dbReference type="CDD" id="cd16371">
    <property type="entry name" value="DMSOR_beta_like"/>
    <property type="match status" value="1"/>
</dbReference>
<evidence type="ECO:0000256" key="6">
    <source>
        <dbReference type="ARBA" id="ARBA00023004"/>
    </source>
</evidence>
<proteinExistence type="predicted"/>
<sequence>MFHVSKLDVKLTRRTALKIGALTAAAVAVGVPMGSLKEASVKAAGTESSESKQLGFMYDQTKCINCKLCAKACKETNKWEPGAEWRKVYVAEPASNKVYLSMSCNHCADPACMAVCPVKAYTKRDKDGIVAHNTKKCVGCAYCLYACPYHAPQFVKSGTGAVTKCSFCAEIQDQGGKPACVSACPTGALTYGDITELRKTPGAVAPEVNGLPTASITNPSLVIIPKV</sequence>
<dbReference type="Gene3D" id="3.30.70.20">
    <property type="match status" value="2"/>
</dbReference>
<dbReference type="EMBL" id="LK996017">
    <property type="protein sequence ID" value="CDX02300.1"/>
    <property type="molecule type" value="Genomic_DNA"/>
</dbReference>
<evidence type="ECO:0000313" key="9">
    <source>
        <dbReference type="EMBL" id="CDX02300.1"/>
    </source>
</evidence>
<dbReference type="PROSITE" id="PS00198">
    <property type="entry name" value="4FE4S_FER_1"/>
    <property type="match status" value="1"/>
</dbReference>
<dbReference type="PROSITE" id="PS51318">
    <property type="entry name" value="TAT"/>
    <property type="match status" value="1"/>
</dbReference>
<dbReference type="InterPro" id="IPR017900">
    <property type="entry name" value="4Fe4S_Fe_S_CS"/>
</dbReference>
<dbReference type="Pfam" id="PF13247">
    <property type="entry name" value="Fer4_11"/>
    <property type="match status" value="1"/>
</dbReference>
<evidence type="ECO:0000256" key="2">
    <source>
        <dbReference type="ARBA" id="ARBA00022485"/>
    </source>
</evidence>
<evidence type="ECO:0000256" key="3">
    <source>
        <dbReference type="ARBA" id="ARBA00022723"/>
    </source>
</evidence>
<accession>A0A098B1R7</accession>
<keyword evidence="6" id="KW-0408">Iron</keyword>
<gene>
    <name evidence="9" type="ORF">DPCES_2413</name>
</gene>
<keyword evidence="5" id="KW-0249">Electron transport</keyword>
<keyword evidence="4" id="KW-0677">Repeat</keyword>
<keyword evidence="2" id="KW-0004">4Fe-4S</keyword>
<dbReference type="PROSITE" id="PS51379">
    <property type="entry name" value="4FE4S_FER_2"/>
    <property type="match status" value="3"/>
</dbReference>
<evidence type="ECO:0000256" key="5">
    <source>
        <dbReference type="ARBA" id="ARBA00022982"/>
    </source>
</evidence>
<dbReference type="PANTHER" id="PTHR43177:SF5">
    <property type="entry name" value="ANAEROBIC DIMETHYL SULFOXIDE REDUCTASE CHAIN B-RELATED"/>
    <property type="match status" value="1"/>
</dbReference>
<feature type="domain" description="4Fe-4S ferredoxin-type" evidence="8">
    <location>
        <begin position="54"/>
        <end position="84"/>
    </location>
</feature>
<dbReference type="PATRIC" id="fig|49338.4.peg.2594"/>
<feature type="domain" description="4Fe-4S ferredoxin-type" evidence="8">
    <location>
        <begin position="128"/>
        <end position="157"/>
    </location>
</feature>
<reference evidence="9" key="1">
    <citation type="submission" date="2014-07" db="EMBL/GenBank/DDBJ databases">
        <authorList>
            <person name="Hornung V.Bastian."/>
        </authorList>
    </citation>
    <scope>NUCLEOTIDE SEQUENCE</scope>
    <source>
        <strain evidence="9">PCE-S</strain>
    </source>
</reference>
<organism evidence="9">
    <name type="scientific">Desulfitobacterium hafniense</name>
    <name type="common">Desulfitobacterium frappieri</name>
    <dbReference type="NCBI Taxonomy" id="49338"/>
    <lineage>
        <taxon>Bacteria</taxon>
        <taxon>Bacillati</taxon>
        <taxon>Bacillota</taxon>
        <taxon>Clostridia</taxon>
        <taxon>Eubacteriales</taxon>
        <taxon>Desulfitobacteriaceae</taxon>
        <taxon>Desulfitobacterium</taxon>
    </lineage>
</organism>
<evidence type="ECO:0000259" key="8">
    <source>
        <dbReference type="PROSITE" id="PS51379"/>
    </source>
</evidence>
<protein>
    <submittedName>
        <fullName evidence="9">FeS protein, DmsB-like</fullName>
    </submittedName>
</protein>
<dbReference type="InterPro" id="IPR017896">
    <property type="entry name" value="4Fe4S_Fe-S-bd"/>
</dbReference>
<feature type="domain" description="4Fe-4S ferredoxin-type" evidence="8">
    <location>
        <begin position="96"/>
        <end position="126"/>
    </location>
</feature>
<keyword evidence="3" id="KW-0479">Metal-binding</keyword>
<keyword evidence="1" id="KW-0813">Transport</keyword>
<dbReference type="SUPFAM" id="SSF54862">
    <property type="entry name" value="4Fe-4S ferredoxins"/>
    <property type="match status" value="1"/>
</dbReference>
<dbReference type="InterPro" id="IPR050954">
    <property type="entry name" value="ET_IronSulfur_Cluster-Binding"/>
</dbReference>
<keyword evidence="7" id="KW-0411">Iron-sulfur</keyword>
<dbReference type="PANTHER" id="PTHR43177">
    <property type="entry name" value="PROTEIN NRFC"/>
    <property type="match status" value="1"/>
</dbReference>
<dbReference type="AlphaFoldDB" id="A0A098B1R7"/>
<name>A0A098B1R7_DESHA</name>
<dbReference type="InterPro" id="IPR006311">
    <property type="entry name" value="TAT_signal"/>
</dbReference>
<evidence type="ECO:0000256" key="4">
    <source>
        <dbReference type="ARBA" id="ARBA00022737"/>
    </source>
</evidence>
<evidence type="ECO:0000256" key="1">
    <source>
        <dbReference type="ARBA" id="ARBA00022448"/>
    </source>
</evidence>